<name>A0A0H4PG43_9BACT</name>
<dbReference type="STRING" id="320787.CA2015_2604"/>
<dbReference type="Proteomes" id="UP000036520">
    <property type="component" value="Chromosome"/>
</dbReference>
<evidence type="ECO:0000313" key="1">
    <source>
        <dbReference type="EMBL" id="AKP52015.1"/>
    </source>
</evidence>
<dbReference type="EMBL" id="CP012040">
    <property type="protein sequence ID" value="AKP52015.1"/>
    <property type="molecule type" value="Genomic_DNA"/>
</dbReference>
<keyword evidence="2" id="KW-1185">Reference proteome</keyword>
<organism evidence="1 2">
    <name type="scientific">Cyclobacterium amurskyense</name>
    <dbReference type="NCBI Taxonomy" id="320787"/>
    <lineage>
        <taxon>Bacteria</taxon>
        <taxon>Pseudomonadati</taxon>
        <taxon>Bacteroidota</taxon>
        <taxon>Cytophagia</taxon>
        <taxon>Cytophagales</taxon>
        <taxon>Cyclobacteriaceae</taxon>
        <taxon>Cyclobacterium</taxon>
    </lineage>
</organism>
<dbReference type="AlphaFoldDB" id="A0A0H4PG43"/>
<protein>
    <submittedName>
        <fullName evidence="1">Uncharacterized protein</fullName>
    </submittedName>
</protein>
<proteinExistence type="predicted"/>
<dbReference type="KEGG" id="camu:CA2015_2604"/>
<evidence type="ECO:0000313" key="2">
    <source>
        <dbReference type="Proteomes" id="UP000036520"/>
    </source>
</evidence>
<gene>
    <name evidence="1" type="ORF">CA2015_2604</name>
</gene>
<accession>A0A0H4PG43</accession>
<reference evidence="1 2" key="1">
    <citation type="submission" date="2015-07" db="EMBL/GenBank/DDBJ databases">
        <authorList>
            <person name="Kim K.M."/>
        </authorList>
    </citation>
    <scope>NUCLEOTIDE SEQUENCE [LARGE SCALE GENOMIC DNA]</scope>
    <source>
        <strain evidence="1 2">KCTC 12363</strain>
    </source>
</reference>
<sequence>MQIKIVKYFVLNSLISLGFFTPSFKKEDKHVKNQAGNPKFKRLIIDLLKNICCCKI</sequence>
<dbReference type="PATRIC" id="fig|320787.5.peg.2851"/>